<dbReference type="Gene3D" id="3.90.75.20">
    <property type="match status" value="1"/>
</dbReference>
<organism evidence="2 3">
    <name type="scientific">Nitrincola iocasae</name>
    <dbReference type="NCBI Taxonomy" id="2614693"/>
    <lineage>
        <taxon>Bacteria</taxon>
        <taxon>Pseudomonadati</taxon>
        <taxon>Pseudomonadota</taxon>
        <taxon>Gammaproteobacteria</taxon>
        <taxon>Oceanospirillales</taxon>
        <taxon>Oceanospirillaceae</taxon>
        <taxon>Nitrincola</taxon>
    </lineage>
</organism>
<evidence type="ECO:0000259" key="1">
    <source>
        <dbReference type="SMART" id="SM00507"/>
    </source>
</evidence>
<dbReference type="InterPro" id="IPR003615">
    <property type="entry name" value="HNH_nuc"/>
</dbReference>
<dbReference type="InterPro" id="IPR044925">
    <property type="entry name" value="His-Me_finger_sf"/>
</dbReference>
<keyword evidence="3" id="KW-1185">Reference proteome</keyword>
<gene>
    <name evidence="2" type="ORF">F5I99_12855</name>
</gene>
<dbReference type="Pfam" id="PF13392">
    <property type="entry name" value="HNH_3"/>
    <property type="match status" value="1"/>
</dbReference>
<dbReference type="RefSeq" id="WP_151056610.1">
    <property type="nucleotide sequence ID" value="NZ_CP044222.1"/>
</dbReference>
<protein>
    <recommendedName>
        <fullName evidence="1">HNH nuclease domain-containing protein</fullName>
    </recommendedName>
</protein>
<dbReference type="KEGG" id="nik:F5I99_12855"/>
<reference evidence="2 3" key="1">
    <citation type="submission" date="2019-09" db="EMBL/GenBank/DDBJ databases">
        <title>Nitrincola iocasae sp. nov., a bacterium isolated from the sediment collected at a cold seep field in South China Sea.</title>
        <authorList>
            <person name="Zhang H."/>
            <person name="Wang H."/>
            <person name="Li C."/>
        </authorList>
    </citation>
    <scope>NUCLEOTIDE SEQUENCE [LARGE SCALE GENOMIC DNA]</scope>
    <source>
        <strain evidence="2 3">KXZD1103</strain>
    </source>
</reference>
<dbReference type="Proteomes" id="UP000325606">
    <property type="component" value="Chromosome"/>
</dbReference>
<dbReference type="AlphaFoldDB" id="A0A5J6LFH9"/>
<proteinExistence type="predicted"/>
<feature type="domain" description="HNH nuclease" evidence="1">
    <location>
        <begin position="67"/>
        <end position="115"/>
    </location>
</feature>
<evidence type="ECO:0000313" key="3">
    <source>
        <dbReference type="Proteomes" id="UP000325606"/>
    </source>
</evidence>
<name>A0A5J6LFH9_9GAMM</name>
<dbReference type="SUPFAM" id="SSF54060">
    <property type="entry name" value="His-Me finger endonucleases"/>
    <property type="match status" value="1"/>
</dbReference>
<dbReference type="EMBL" id="CP044222">
    <property type="protein sequence ID" value="QEW07317.1"/>
    <property type="molecule type" value="Genomic_DNA"/>
</dbReference>
<evidence type="ECO:0000313" key="2">
    <source>
        <dbReference type="EMBL" id="QEW07317.1"/>
    </source>
</evidence>
<accession>A0A5J6LFH9</accession>
<dbReference type="SMART" id="SM00507">
    <property type="entry name" value="HNHc"/>
    <property type="match status" value="1"/>
</dbReference>
<sequence>MTNAISNKHTEKRTTENGLSFEELQEAFALCLKSEALIRLKGRSNEAGSQIPFMHLGAGNYKQVSINGRRHKFHRIIWALANGRWPVGMEVDHINRDPRNNHPDNLREVSYSQNQRNCSPNRDTGFYGVYRTRSGGYQAGVSTDGKRFMSKTIPDKEVAAFVADVLTVVVYGPDPITIQRLNTDRFPLFFASAVSANDLHGAVDAAISACQCE</sequence>